<dbReference type="Pfam" id="PF00117">
    <property type="entry name" value="GATase"/>
    <property type="match status" value="1"/>
</dbReference>
<accession>A0ABT4RIG3</accession>
<comment type="caution">
    <text evidence="2">The sequence shown here is derived from an EMBL/GenBank/DDBJ whole genome shotgun (WGS) entry which is preliminary data.</text>
</comment>
<dbReference type="SUPFAM" id="SSF52317">
    <property type="entry name" value="Class I glutamine amidotransferase-like"/>
    <property type="match status" value="1"/>
</dbReference>
<dbReference type="Gene3D" id="3.40.50.880">
    <property type="match status" value="1"/>
</dbReference>
<dbReference type="InterPro" id="IPR017926">
    <property type="entry name" value="GATASE"/>
</dbReference>
<feature type="domain" description="Glutamine amidotransferase" evidence="1">
    <location>
        <begin position="60"/>
        <end position="169"/>
    </location>
</feature>
<dbReference type="PANTHER" id="PTHR42695">
    <property type="entry name" value="GLUTAMINE AMIDOTRANSFERASE YLR126C-RELATED"/>
    <property type="match status" value="1"/>
</dbReference>
<proteinExistence type="predicted"/>
<reference evidence="2" key="1">
    <citation type="submission" date="2022-10" db="EMBL/GenBank/DDBJ databases">
        <title>The WGS of Solirubrobacter sp. CPCC 204708.</title>
        <authorList>
            <person name="Jiang Z."/>
        </authorList>
    </citation>
    <scope>NUCLEOTIDE SEQUENCE</scope>
    <source>
        <strain evidence="2">CPCC 204708</strain>
    </source>
</reference>
<keyword evidence="2" id="KW-0315">Glutamine amidotransferase</keyword>
<evidence type="ECO:0000313" key="3">
    <source>
        <dbReference type="Proteomes" id="UP001147700"/>
    </source>
</evidence>
<dbReference type="PANTHER" id="PTHR42695:SF5">
    <property type="entry name" value="GLUTAMINE AMIDOTRANSFERASE YLR126C-RELATED"/>
    <property type="match status" value="1"/>
</dbReference>
<dbReference type="RefSeq" id="WP_202957908.1">
    <property type="nucleotide sequence ID" value="NZ_JAPCID010000015.1"/>
</dbReference>
<name>A0ABT4RIG3_9ACTN</name>
<protein>
    <submittedName>
        <fullName evidence="2">Type 1 glutamine amidotransferase</fullName>
    </submittedName>
</protein>
<gene>
    <name evidence="2" type="ORF">OJ962_12610</name>
</gene>
<dbReference type="Proteomes" id="UP001147700">
    <property type="component" value="Unassembled WGS sequence"/>
</dbReference>
<keyword evidence="3" id="KW-1185">Reference proteome</keyword>
<dbReference type="CDD" id="cd01741">
    <property type="entry name" value="GATase1_1"/>
    <property type="match status" value="1"/>
</dbReference>
<dbReference type="PROSITE" id="PS51273">
    <property type="entry name" value="GATASE_TYPE_1"/>
    <property type="match status" value="1"/>
</dbReference>
<evidence type="ECO:0000259" key="1">
    <source>
        <dbReference type="Pfam" id="PF00117"/>
    </source>
</evidence>
<dbReference type="EMBL" id="JAPCID010000015">
    <property type="protein sequence ID" value="MDA0138338.1"/>
    <property type="molecule type" value="Genomic_DNA"/>
</dbReference>
<dbReference type="InterPro" id="IPR044992">
    <property type="entry name" value="ChyE-like"/>
</dbReference>
<sequence length="226" mass="23980">MTGLVLQTQADAPAGRLEDWARRRGFTLRTLRVDGKDPYPDPREFEFVVALGSSASAAGGGPEWVGRVIEFLRAADAADVPVLGICFGSQVLAAALGGTVHRLTVPEVGWVTVNSSDTDRIPPGPWMAWHEDGFTLPPLAYELASNAFGVQAFCDRRHLGVQFHPEVTPPIVERWASSDHADMERAGVTAEDLDPAPHAADAARAAEVLFDGFAARAGLVAVASGA</sequence>
<organism evidence="2 3">
    <name type="scientific">Solirubrobacter deserti</name>
    <dbReference type="NCBI Taxonomy" id="2282478"/>
    <lineage>
        <taxon>Bacteria</taxon>
        <taxon>Bacillati</taxon>
        <taxon>Actinomycetota</taxon>
        <taxon>Thermoleophilia</taxon>
        <taxon>Solirubrobacterales</taxon>
        <taxon>Solirubrobacteraceae</taxon>
        <taxon>Solirubrobacter</taxon>
    </lineage>
</organism>
<dbReference type="InterPro" id="IPR029062">
    <property type="entry name" value="Class_I_gatase-like"/>
</dbReference>
<evidence type="ECO:0000313" key="2">
    <source>
        <dbReference type="EMBL" id="MDA0138338.1"/>
    </source>
</evidence>